<dbReference type="Pfam" id="PF12221">
    <property type="entry name" value="HflK_N"/>
    <property type="match status" value="1"/>
</dbReference>
<dbReference type="HOGENOM" id="CLU_039173_0_1_5"/>
<feature type="region of interest" description="Disordered" evidence="7">
    <location>
        <begin position="371"/>
        <end position="398"/>
    </location>
</feature>
<evidence type="ECO:0000256" key="2">
    <source>
        <dbReference type="ARBA" id="ARBA00006971"/>
    </source>
</evidence>
<reference evidence="9 10" key="1">
    <citation type="journal article" date="2011" name="Stand. Genomic Sci.">
        <title>Complete genome sequence of Parvibaculum lavamentivorans type strain (DS-1(T)).</title>
        <authorList>
            <person name="Schleheck D."/>
            <person name="Weiss M."/>
            <person name="Pitluck S."/>
            <person name="Bruce D."/>
            <person name="Land M.L."/>
            <person name="Han S."/>
            <person name="Saunders E."/>
            <person name="Tapia R."/>
            <person name="Detter C."/>
            <person name="Brettin T."/>
            <person name="Han J."/>
            <person name="Woyke T."/>
            <person name="Goodwin L."/>
            <person name="Pennacchio L."/>
            <person name="Nolan M."/>
            <person name="Cook A.M."/>
            <person name="Kjelleberg S."/>
            <person name="Thomas T."/>
        </authorList>
    </citation>
    <scope>NUCLEOTIDE SEQUENCE [LARGE SCALE GENOMIC DNA]</scope>
    <source>
        <strain evidence="10">DS-1 / DSM 13023 / NCIMB 13966</strain>
    </source>
</reference>
<dbReference type="InterPro" id="IPR001107">
    <property type="entry name" value="Band_7"/>
</dbReference>
<dbReference type="InterPro" id="IPR010201">
    <property type="entry name" value="HflK"/>
</dbReference>
<dbReference type="eggNOG" id="COG0330">
    <property type="taxonomic scope" value="Bacteria"/>
</dbReference>
<dbReference type="GO" id="GO:0016020">
    <property type="term" value="C:membrane"/>
    <property type="evidence" value="ECO:0007669"/>
    <property type="project" value="UniProtKB-SubCell"/>
</dbReference>
<dbReference type="Pfam" id="PF01145">
    <property type="entry name" value="Band_7"/>
    <property type="match status" value="1"/>
</dbReference>
<comment type="subcellular location">
    <subcellularLocation>
        <location evidence="1">Membrane</location>
        <topology evidence="1">Single-pass membrane protein</topology>
    </subcellularLocation>
</comment>
<organism evidence="9 10">
    <name type="scientific">Parvibaculum lavamentivorans (strain DS-1 / DSM 13023 / NCIMB 13966)</name>
    <dbReference type="NCBI Taxonomy" id="402881"/>
    <lineage>
        <taxon>Bacteria</taxon>
        <taxon>Pseudomonadati</taxon>
        <taxon>Pseudomonadota</taxon>
        <taxon>Alphaproteobacteria</taxon>
        <taxon>Hyphomicrobiales</taxon>
        <taxon>Parvibaculaceae</taxon>
        <taxon>Parvibaculum</taxon>
    </lineage>
</organism>
<dbReference type="RefSeq" id="WP_012111378.1">
    <property type="nucleotide sequence ID" value="NC_009719.1"/>
</dbReference>
<dbReference type="InterPro" id="IPR036013">
    <property type="entry name" value="Band_7/SPFH_dom_sf"/>
</dbReference>
<dbReference type="EMBL" id="CP000774">
    <property type="protein sequence ID" value="ABS64067.1"/>
    <property type="molecule type" value="Genomic_DNA"/>
</dbReference>
<evidence type="ECO:0000256" key="4">
    <source>
        <dbReference type="ARBA" id="ARBA00022989"/>
    </source>
</evidence>
<dbReference type="InterPro" id="IPR050710">
    <property type="entry name" value="Band7/mec-2_domain"/>
</dbReference>
<keyword evidence="5 6" id="KW-0472">Membrane</keyword>
<sequence>MPWSNNNGGGGWQGGGGGNNRGPWGQGPSGGGNQPPDLDELIRRAQEKIRQIFPGGGGPGSGTGVGAGGGKGPYFLIAFIFLGLVAYSSFFRVNTNQEGIVLRFGEHVRTVAPGLHFKFPYPIETVLTPAVTNISSVDIGMRQSGGTPIAVPEESLMLTGDENIVDISFSVQWRIKPGHAADFLFNVENTDLAIKAVAESMMREAVGQSKIEVLQTVGRNEVQNQVREGLQATLDSYGAGIEITEVKLQKVDPPAQVLDAFRDVQAARADQERLRNQAQTYANTVIPRARGDAAQITQSAEAYREQIVAEAEGNAKRFTSIYNEYKKAEAVTRRRIYLETMQDVFGGMNKVLMDQSGAGAGVLPYLPLNELKPAGRKSSAPAASSAPSNGNQTMTGGR</sequence>
<feature type="compositionally biased region" description="Polar residues" evidence="7">
    <location>
        <begin position="389"/>
        <end position="398"/>
    </location>
</feature>
<evidence type="ECO:0000256" key="6">
    <source>
        <dbReference type="RuleBase" id="RU364113"/>
    </source>
</evidence>
<evidence type="ECO:0000256" key="3">
    <source>
        <dbReference type="ARBA" id="ARBA00022692"/>
    </source>
</evidence>
<dbReference type="Proteomes" id="UP000006377">
    <property type="component" value="Chromosome"/>
</dbReference>
<proteinExistence type="inferred from homology"/>
<keyword evidence="3 6" id="KW-0812">Transmembrane</keyword>
<keyword evidence="4 6" id="KW-1133">Transmembrane helix</keyword>
<name>A7HVY4_PARL1</name>
<feature type="compositionally biased region" description="Low complexity" evidence="7">
    <location>
        <begin position="378"/>
        <end position="388"/>
    </location>
</feature>
<evidence type="ECO:0000256" key="7">
    <source>
        <dbReference type="SAM" id="MobiDB-lite"/>
    </source>
</evidence>
<dbReference type="CDD" id="cd03404">
    <property type="entry name" value="SPFH_HflK"/>
    <property type="match status" value="1"/>
</dbReference>
<evidence type="ECO:0000313" key="10">
    <source>
        <dbReference type="Proteomes" id="UP000006377"/>
    </source>
</evidence>
<evidence type="ECO:0000259" key="8">
    <source>
        <dbReference type="SMART" id="SM00244"/>
    </source>
</evidence>
<comment type="subunit">
    <text evidence="6">HflC and HflK may interact to form a multimeric complex.</text>
</comment>
<gene>
    <name evidence="9" type="ordered locus">Plav_2458</name>
</gene>
<feature type="region of interest" description="Disordered" evidence="7">
    <location>
        <begin position="1"/>
        <end position="38"/>
    </location>
</feature>
<comment type="similarity">
    <text evidence="2 6">Belongs to the band 7/mec-2 family. HflK subfamily.</text>
</comment>
<dbReference type="AlphaFoldDB" id="A7HVY4"/>
<feature type="transmembrane region" description="Helical" evidence="6">
    <location>
        <begin position="74"/>
        <end position="93"/>
    </location>
</feature>
<dbReference type="OrthoDB" id="9779595at2"/>
<evidence type="ECO:0000313" key="9">
    <source>
        <dbReference type="EMBL" id="ABS64067.1"/>
    </source>
</evidence>
<dbReference type="PANTHER" id="PTHR43327:SF2">
    <property type="entry name" value="MODULATOR OF FTSH PROTEASE HFLK"/>
    <property type="match status" value="1"/>
</dbReference>
<dbReference type="NCBIfam" id="TIGR01933">
    <property type="entry name" value="hflK"/>
    <property type="match status" value="1"/>
</dbReference>
<keyword evidence="10" id="KW-1185">Reference proteome</keyword>
<dbReference type="STRING" id="402881.Plav_2458"/>
<dbReference type="Gene3D" id="3.30.479.30">
    <property type="entry name" value="Band 7 domain"/>
    <property type="match status" value="1"/>
</dbReference>
<dbReference type="KEGG" id="pla:Plav_2458"/>
<feature type="compositionally biased region" description="Gly residues" evidence="7">
    <location>
        <begin position="7"/>
        <end position="33"/>
    </location>
</feature>
<dbReference type="SUPFAM" id="SSF117892">
    <property type="entry name" value="Band 7/SPFH domain"/>
    <property type="match status" value="1"/>
</dbReference>
<accession>A7HVY4</accession>
<evidence type="ECO:0000256" key="5">
    <source>
        <dbReference type="ARBA" id="ARBA00023136"/>
    </source>
</evidence>
<evidence type="ECO:0000256" key="1">
    <source>
        <dbReference type="ARBA" id="ARBA00004167"/>
    </source>
</evidence>
<dbReference type="PANTHER" id="PTHR43327">
    <property type="entry name" value="STOMATIN-LIKE PROTEIN 2, MITOCHONDRIAL"/>
    <property type="match status" value="1"/>
</dbReference>
<feature type="domain" description="Band 7" evidence="8">
    <location>
        <begin position="88"/>
        <end position="265"/>
    </location>
</feature>
<protein>
    <recommendedName>
        <fullName evidence="6">Protein HflK</fullName>
    </recommendedName>
</protein>
<comment type="function">
    <text evidence="6">HflC and HflK could encode or regulate a protease.</text>
</comment>
<dbReference type="InterPro" id="IPR020980">
    <property type="entry name" value="Membrane_HflK_N"/>
</dbReference>
<dbReference type="SMART" id="SM00244">
    <property type="entry name" value="PHB"/>
    <property type="match status" value="1"/>
</dbReference>